<organism evidence="1 2">
    <name type="scientific">Sphingomonas melonis</name>
    <dbReference type="NCBI Taxonomy" id="152682"/>
    <lineage>
        <taxon>Bacteria</taxon>
        <taxon>Pseudomonadati</taxon>
        <taxon>Pseudomonadota</taxon>
        <taxon>Alphaproteobacteria</taxon>
        <taxon>Sphingomonadales</taxon>
        <taxon>Sphingomonadaceae</taxon>
        <taxon>Sphingomonas</taxon>
    </lineage>
</organism>
<dbReference type="EMBL" id="JACCBY010000001">
    <property type="protein sequence ID" value="NYD88746.1"/>
    <property type="molecule type" value="Genomic_DNA"/>
</dbReference>
<protein>
    <recommendedName>
        <fullName evidence="3">DNA transfer protein</fullName>
    </recommendedName>
</protein>
<dbReference type="Proteomes" id="UP000517753">
    <property type="component" value="Unassembled WGS sequence"/>
</dbReference>
<sequence length="245" mass="24116">MVAPLIAAAGISASSSLFSGITGGKGAKKAAKIAAQQADKDRALAQQIYNTNMGLAQPTVDRGNAAGSQINALLGLGGNAQAANDALAAYKSSTGYQGRLNEGYSAINTGYAAKGALESGAAQKALLNYGQQQASGEFNNYLSQLSNQQGAGLNALGAVTGAGANYVNQATSAGNSASSAAANAALFSGMAQQNALSGVANAAGQYFGRTQNALPAGLINGTAIPGYGGGQIINGRLTYGSPFGV</sequence>
<gene>
    <name evidence="1" type="ORF">HD841_000515</name>
</gene>
<comment type="caution">
    <text evidence="1">The sequence shown here is derived from an EMBL/GenBank/DDBJ whole genome shotgun (WGS) entry which is preliminary data.</text>
</comment>
<evidence type="ECO:0008006" key="3">
    <source>
        <dbReference type="Google" id="ProtNLM"/>
    </source>
</evidence>
<dbReference type="RefSeq" id="WP_179507305.1">
    <property type="nucleotide sequence ID" value="NZ_JACCBY010000001.1"/>
</dbReference>
<evidence type="ECO:0000313" key="2">
    <source>
        <dbReference type="Proteomes" id="UP000517753"/>
    </source>
</evidence>
<proteinExistence type="predicted"/>
<reference evidence="1 2" key="1">
    <citation type="submission" date="2020-08" db="EMBL/GenBank/DDBJ databases">
        <title>The Agave Microbiome: Exploring the role of microbial communities in plant adaptations to desert environments.</title>
        <authorList>
            <person name="Partida-Martinez L.P."/>
        </authorList>
    </citation>
    <scope>NUCLEOTIDE SEQUENCE [LARGE SCALE GENOMIC DNA]</scope>
    <source>
        <strain evidence="1 2">AS2.3</strain>
    </source>
</reference>
<accession>A0A7Y9K0B0</accession>
<dbReference type="AlphaFoldDB" id="A0A7Y9K0B0"/>
<evidence type="ECO:0000313" key="1">
    <source>
        <dbReference type="EMBL" id="NYD88746.1"/>
    </source>
</evidence>
<keyword evidence="2" id="KW-1185">Reference proteome</keyword>
<name>A0A7Y9K0B0_9SPHN</name>